<accession>A0A543NK90</accession>
<sequence>MVSTISGANVVDGSANSVGRNPTATQVCRKDRVNAIWPAVANQGRVS</sequence>
<keyword evidence="3" id="KW-1185">Reference proteome</keyword>
<reference evidence="2 3" key="1">
    <citation type="submission" date="2019-06" db="EMBL/GenBank/DDBJ databases">
        <title>Sequencing the genomes of 1000 actinobacteria strains.</title>
        <authorList>
            <person name="Klenk H.-P."/>
        </authorList>
    </citation>
    <scope>NUCLEOTIDE SEQUENCE [LARGE SCALE GENOMIC DNA]</scope>
    <source>
        <strain evidence="2 3">DSM 45015</strain>
    </source>
</reference>
<feature type="compositionally biased region" description="Polar residues" evidence="1">
    <location>
        <begin position="14"/>
        <end position="26"/>
    </location>
</feature>
<dbReference type="RefSeq" id="WP_170181554.1">
    <property type="nucleotide sequence ID" value="NZ_VFQC01000001.1"/>
</dbReference>
<gene>
    <name evidence="2" type="ORF">FHX37_2182</name>
</gene>
<protein>
    <submittedName>
        <fullName evidence="2">Uncharacterized protein</fullName>
    </submittedName>
</protein>
<evidence type="ECO:0000313" key="3">
    <source>
        <dbReference type="Proteomes" id="UP000317422"/>
    </source>
</evidence>
<evidence type="ECO:0000256" key="1">
    <source>
        <dbReference type="SAM" id="MobiDB-lite"/>
    </source>
</evidence>
<dbReference type="EMBL" id="VFQC01000001">
    <property type="protein sequence ID" value="TQN32232.1"/>
    <property type="molecule type" value="Genomic_DNA"/>
</dbReference>
<dbReference type="Proteomes" id="UP000317422">
    <property type="component" value="Unassembled WGS sequence"/>
</dbReference>
<dbReference type="AlphaFoldDB" id="A0A543NK90"/>
<organism evidence="2 3">
    <name type="scientific">Haloactinospora alba</name>
    <dbReference type="NCBI Taxonomy" id="405555"/>
    <lineage>
        <taxon>Bacteria</taxon>
        <taxon>Bacillati</taxon>
        <taxon>Actinomycetota</taxon>
        <taxon>Actinomycetes</taxon>
        <taxon>Streptosporangiales</taxon>
        <taxon>Nocardiopsidaceae</taxon>
        <taxon>Haloactinospora</taxon>
    </lineage>
</organism>
<proteinExistence type="predicted"/>
<feature type="region of interest" description="Disordered" evidence="1">
    <location>
        <begin position="1"/>
        <end position="26"/>
    </location>
</feature>
<evidence type="ECO:0000313" key="2">
    <source>
        <dbReference type="EMBL" id="TQN32232.1"/>
    </source>
</evidence>
<name>A0A543NK90_9ACTN</name>
<comment type="caution">
    <text evidence="2">The sequence shown here is derived from an EMBL/GenBank/DDBJ whole genome shotgun (WGS) entry which is preliminary data.</text>
</comment>